<dbReference type="Proteomes" id="UP000002028">
    <property type="component" value="Chromosome"/>
</dbReference>
<keyword evidence="10" id="KW-1185">Reference proteome</keyword>
<dbReference type="Gene3D" id="3.30.450.20">
    <property type="entry name" value="PAS domain"/>
    <property type="match status" value="6"/>
</dbReference>
<dbReference type="CDD" id="cd00082">
    <property type="entry name" value="HisKA"/>
    <property type="match status" value="1"/>
</dbReference>
<accession>D2QCA1</accession>
<dbReference type="eggNOG" id="COG5000">
    <property type="taxonomic scope" value="Bacteria"/>
</dbReference>
<dbReference type="InterPro" id="IPR001610">
    <property type="entry name" value="PAC"/>
</dbReference>
<dbReference type="InterPro" id="IPR052162">
    <property type="entry name" value="Sensor_kinase/Photoreceptor"/>
</dbReference>
<evidence type="ECO:0000259" key="6">
    <source>
        <dbReference type="PROSITE" id="PS50109"/>
    </source>
</evidence>
<dbReference type="KEGG" id="sli:Slin_0142"/>
<dbReference type="PANTHER" id="PTHR43304:SF1">
    <property type="entry name" value="PAC DOMAIN-CONTAINING PROTEIN"/>
    <property type="match status" value="1"/>
</dbReference>
<evidence type="ECO:0000259" key="8">
    <source>
        <dbReference type="PROSITE" id="PS50113"/>
    </source>
</evidence>
<dbReference type="InterPro" id="IPR000014">
    <property type="entry name" value="PAS"/>
</dbReference>
<dbReference type="FunFam" id="3.30.565.10:FF:000006">
    <property type="entry name" value="Sensor histidine kinase WalK"/>
    <property type="match status" value="1"/>
</dbReference>
<dbReference type="Pfam" id="PF00512">
    <property type="entry name" value="HisKA"/>
    <property type="match status" value="1"/>
</dbReference>
<reference evidence="9 10" key="1">
    <citation type="journal article" date="2010" name="Stand. Genomic Sci.">
        <title>Complete genome sequence of Spirosoma linguale type strain (1).</title>
        <authorList>
            <person name="Lail K."/>
            <person name="Sikorski J."/>
            <person name="Saunders E."/>
            <person name="Lapidus A."/>
            <person name="Glavina Del Rio T."/>
            <person name="Copeland A."/>
            <person name="Tice H."/>
            <person name="Cheng J.-F."/>
            <person name="Lucas S."/>
            <person name="Nolan M."/>
            <person name="Bruce D."/>
            <person name="Goodwin L."/>
            <person name="Pitluck S."/>
            <person name="Ivanova N."/>
            <person name="Mavromatis K."/>
            <person name="Ovchinnikova G."/>
            <person name="Pati A."/>
            <person name="Chen A."/>
            <person name="Palaniappan K."/>
            <person name="Land M."/>
            <person name="Hauser L."/>
            <person name="Chang Y.-J."/>
            <person name="Jeffries C.D."/>
            <person name="Chain P."/>
            <person name="Brettin T."/>
            <person name="Detter J.C."/>
            <person name="Schuetze A."/>
            <person name="Rohde M."/>
            <person name="Tindall B.J."/>
            <person name="Goeker M."/>
            <person name="Bristow J."/>
            <person name="Eisen J.A."/>
            <person name="Markowitz V."/>
            <person name="Hugenholtz P."/>
            <person name="Kyrpides N.C."/>
            <person name="Klenk H.-P."/>
            <person name="Chen F."/>
        </authorList>
    </citation>
    <scope>NUCLEOTIDE SEQUENCE [LARGE SCALE GENOMIC DNA]</scope>
    <source>
        <strain evidence="10">ATCC 33905 / DSM 74 / LMG 10896 / Claus 1</strain>
    </source>
</reference>
<evidence type="ECO:0000256" key="4">
    <source>
        <dbReference type="ARBA" id="ARBA00022679"/>
    </source>
</evidence>
<dbReference type="InterPro" id="IPR003594">
    <property type="entry name" value="HATPase_dom"/>
</dbReference>
<feature type="domain" description="PAC" evidence="8">
    <location>
        <begin position="638"/>
        <end position="690"/>
    </location>
</feature>
<dbReference type="Pfam" id="PF02518">
    <property type="entry name" value="HATPase_c"/>
    <property type="match status" value="1"/>
</dbReference>
<feature type="domain" description="PAS" evidence="7">
    <location>
        <begin position="459"/>
        <end position="513"/>
    </location>
</feature>
<feature type="domain" description="PAS" evidence="7">
    <location>
        <begin position="691"/>
        <end position="761"/>
    </location>
</feature>
<dbReference type="PROSITE" id="PS50109">
    <property type="entry name" value="HIS_KIN"/>
    <property type="match status" value="1"/>
</dbReference>
<dbReference type="InterPro" id="IPR013655">
    <property type="entry name" value="PAS_fold_3"/>
</dbReference>
<proteinExistence type="predicted"/>
<evidence type="ECO:0000259" key="7">
    <source>
        <dbReference type="PROSITE" id="PS50112"/>
    </source>
</evidence>
<dbReference type="Gene3D" id="3.30.565.10">
    <property type="entry name" value="Histidine kinase-like ATPase, C-terminal domain"/>
    <property type="match status" value="1"/>
</dbReference>
<dbReference type="EC" id="2.7.13.3" evidence="2"/>
<gene>
    <name evidence="9" type="ordered locus">Slin_0142</name>
</gene>
<feature type="domain" description="PAS" evidence="7">
    <location>
        <begin position="310"/>
        <end position="348"/>
    </location>
</feature>
<dbReference type="GO" id="GO:0006355">
    <property type="term" value="P:regulation of DNA-templated transcription"/>
    <property type="evidence" value="ECO:0007669"/>
    <property type="project" value="InterPro"/>
</dbReference>
<feature type="domain" description="Histidine kinase" evidence="6">
    <location>
        <begin position="961"/>
        <end position="1178"/>
    </location>
</feature>
<sequence>MKLPFQTVHITGLAPTSAPRNLFFFAPVYNEHGELVDLQRRMAAPSTPSDYLAGTCLSDWVAPSAGAVLNRLWSLLEQGTVCRLTYQPAPDQTSQLLITPMEGGYLVELLADNPADAISVSTESEIVSVGQTIEQRTDYSAQAGARGLSKQASSLDATNQLLEAIVSNTPVGLALLRPVWQSGCLIDFSYLWTNPAHAALIGYSIIQLAGQRFKALHPSAASAGLFDRLADVAQTGQSLHYQKQVQHDGLSLWGEFTIIRVGENVLFTVMDISPLMEAKALLRKKNSQLEKGIAERTKQVRQLSTLQNAILKHAGQAIISTNSDGIVQTVNQATETLLGFSASELIGKVARLKSESTHSSLPVITFSPYDSEEVHNFFAQPTVAEYGYVQQECLLATRNGRLAPVLLTVSQLKNEDGSVLGYMGIATDISALKLAEAKLRQKNQILDTFFAGALDMHCIADRKGFLLEVNHAFQDVMGYSASELKTIPFLQLIHPAEKAMVSTEVLKKSQQEPVRNRINKWRCKDGTYRIIEWSAIGVDGLVYGSARDITDRQAAEDQLYQLHERLQLATKAAGQGIWENDLINGKVIWDERLWELHGLTLPVRPLTFADFLSFVHPDDLPALMAKAHTELVGKEDAVTNVYRIVCPNGMVRYLETNGRIIRDSSGKAIRLIGVAWDVTRRKLDEENLRTSEQRYRSLVDHLDTIVFQTDAKGKWVYLNPAWEVVTGFSVEESLGGYFLDSILPEDHTETRQLFEEIKAGQRMGVRHTIRYIRKGGGYRWIDVNAQVLLRDGHVRMGVTGTLTDITERKMAEEAIQESEQRFREIAENVDEVFCILDSKKPRFLYVNPAFEKFTGVSSPEIYRNSSLFLPRIVEEDRSLIQTIFQNSVSGSELTFRARHQDGSLRWLNARVFGVTNEAGVLIRRIGVATDITTAIEKEQILEASLQNERTLNTLKSQFITTASHEFRTPLMGISSSTELVKHYMAREDIRPVLPIINKHLTAILTKVASLNELIGDTLTLSKIEQGKIDVQLTSTDLAALCKSLVASTSADSKDKRQIDFQVIGKDVALLVDKKLINHILTNLLMNAIKFSTKSVSLTLTYGLTDVKIAVSDQGIGIPKKDLPHLFDKFFRAGNATNYQGSGLGLAICQEYINLMQGQIGVASKEGAGTTFTITLPYA</sequence>
<keyword evidence="4" id="KW-0808">Transferase</keyword>
<dbReference type="PROSITE" id="PS50113">
    <property type="entry name" value="PAC"/>
    <property type="match status" value="4"/>
</dbReference>
<dbReference type="Gene3D" id="1.10.287.130">
    <property type="match status" value="1"/>
</dbReference>
<evidence type="ECO:0000256" key="2">
    <source>
        <dbReference type="ARBA" id="ARBA00012438"/>
    </source>
</evidence>
<feature type="domain" description="PAC" evidence="8">
    <location>
        <begin position="765"/>
        <end position="817"/>
    </location>
</feature>
<evidence type="ECO:0000256" key="3">
    <source>
        <dbReference type="ARBA" id="ARBA00022553"/>
    </source>
</evidence>
<name>D2QCA1_SPILD</name>
<dbReference type="InterPro" id="IPR004358">
    <property type="entry name" value="Sig_transdc_His_kin-like_C"/>
</dbReference>
<feature type="domain" description="PAC" evidence="8">
    <location>
        <begin position="891"/>
        <end position="943"/>
    </location>
</feature>
<dbReference type="Gene3D" id="2.10.70.100">
    <property type="match status" value="1"/>
</dbReference>
<dbReference type="AlphaFoldDB" id="D2QCA1"/>
<dbReference type="SMART" id="SM00091">
    <property type="entry name" value="PAS"/>
    <property type="match status" value="5"/>
</dbReference>
<dbReference type="InterPro" id="IPR036097">
    <property type="entry name" value="HisK_dim/P_sf"/>
</dbReference>
<dbReference type="PRINTS" id="PR00344">
    <property type="entry name" value="BCTRLSENSOR"/>
</dbReference>
<dbReference type="PROSITE" id="PS50112">
    <property type="entry name" value="PAS"/>
    <property type="match status" value="4"/>
</dbReference>
<dbReference type="NCBIfam" id="TIGR00229">
    <property type="entry name" value="sensory_box"/>
    <property type="match status" value="5"/>
</dbReference>
<protein>
    <recommendedName>
        <fullName evidence="2">histidine kinase</fullName>
        <ecNumber evidence="2">2.7.13.3</ecNumber>
    </recommendedName>
</protein>
<evidence type="ECO:0000313" key="10">
    <source>
        <dbReference type="Proteomes" id="UP000002028"/>
    </source>
</evidence>
<feature type="domain" description="PAS" evidence="7">
    <location>
        <begin position="818"/>
        <end position="891"/>
    </location>
</feature>
<dbReference type="SMART" id="SM00387">
    <property type="entry name" value="HATPase_c"/>
    <property type="match status" value="1"/>
</dbReference>
<dbReference type="CDD" id="cd00130">
    <property type="entry name" value="PAS"/>
    <property type="match status" value="5"/>
</dbReference>
<dbReference type="Pfam" id="PF13426">
    <property type="entry name" value="PAS_9"/>
    <property type="match status" value="1"/>
</dbReference>
<dbReference type="InterPro" id="IPR000700">
    <property type="entry name" value="PAS-assoc_C"/>
</dbReference>
<feature type="domain" description="PAC" evidence="8">
    <location>
        <begin position="389"/>
        <end position="441"/>
    </location>
</feature>
<dbReference type="eggNOG" id="COG2202">
    <property type="taxonomic scope" value="Bacteria"/>
</dbReference>
<dbReference type="eggNOG" id="COG3829">
    <property type="taxonomic scope" value="Bacteria"/>
</dbReference>
<organism evidence="9 10">
    <name type="scientific">Spirosoma linguale (strain ATCC 33905 / DSM 74 / LMG 10896 / Claus 1)</name>
    <dbReference type="NCBI Taxonomy" id="504472"/>
    <lineage>
        <taxon>Bacteria</taxon>
        <taxon>Pseudomonadati</taxon>
        <taxon>Bacteroidota</taxon>
        <taxon>Cytophagia</taxon>
        <taxon>Cytophagales</taxon>
        <taxon>Cytophagaceae</taxon>
        <taxon>Spirosoma</taxon>
    </lineage>
</organism>
<dbReference type="InterPro" id="IPR036890">
    <property type="entry name" value="HATPase_C_sf"/>
</dbReference>
<dbReference type="Pfam" id="PF08447">
    <property type="entry name" value="PAS_3"/>
    <property type="match status" value="3"/>
</dbReference>
<evidence type="ECO:0000256" key="1">
    <source>
        <dbReference type="ARBA" id="ARBA00000085"/>
    </source>
</evidence>
<dbReference type="SUPFAM" id="SSF47384">
    <property type="entry name" value="Homodimeric domain of signal transducing histidine kinase"/>
    <property type="match status" value="1"/>
</dbReference>
<dbReference type="InterPro" id="IPR003661">
    <property type="entry name" value="HisK_dim/P_dom"/>
</dbReference>
<dbReference type="eggNOG" id="COG2205">
    <property type="taxonomic scope" value="Bacteria"/>
</dbReference>
<dbReference type="PANTHER" id="PTHR43304">
    <property type="entry name" value="PHYTOCHROME-LIKE PROTEIN CPH1"/>
    <property type="match status" value="1"/>
</dbReference>
<comment type="catalytic activity">
    <reaction evidence="1">
        <text>ATP + protein L-histidine = ADP + protein N-phospho-L-histidine.</text>
        <dbReference type="EC" id="2.7.13.3"/>
    </reaction>
</comment>
<dbReference type="STRING" id="504472.Slin_0142"/>
<evidence type="ECO:0000256" key="5">
    <source>
        <dbReference type="ARBA" id="ARBA00022777"/>
    </source>
</evidence>
<dbReference type="RefSeq" id="WP_012924764.1">
    <property type="nucleotide sequence ID" value="NC_013730.1"/>
</dbReference>
<dbReference type="InterPro" id="IPR013767">
    <property type="entry name" value="PAS_fold"/>
</dbReference>
<dbReference type="InterPro" id="IPR005467">
    <property type="entry name" value="His_kinase_dom"/>
</dbReference>
<keyword evidence="3" id="KW-0597">Phosphoprotein</keyword>
<dbReference type="SUPFAM" id="SSF55874">
    <property type="entry name" value="ATPase domain of HSP90 chaperone/DNA topoisomerase II/histidine kinase"/>
    <property type="match status" value="1"/>
</dbReference>
<dbReference type="GO" id="GO:0000155">
    <property type="term" value="F:phosphorelay sensor kinase activity"/>
    <property type="evidence" value="ECO:0007669"/>
    <property type="project" value="InterPro"/>
</dbReference>
<evidence type="ECO:0000313" key="9">
    <source>
        <dbReference type="EMBL" id="ADB36212.1"/>
    </source>
</evidence>
<keyword evidence="5 9" id="KW-0418">Kinase</keyword>
<dbReference type="InterPro" id="IPR035965">
    <property type="entry name" value="PAS-like_dom_sf"/>
</dbReference>
<dbReference type="SUPFAM" id="SSF55785">
    <property type="entry name" value="PYP-like sensor domain (PAS domain)"/>
    <property type="match status" value="6"/>
</dbReference>
<dbReference type="EMBL" id="CP001769">
    <property type="protein sequence ID" value="ADB36212.1"/>
    <property type="molecule type" value="Genomic_DNA"/>
</dbReference>
<dbReference type="HOGENOM" id="CLU_000445_114_18_10"/>
<dbReference type="SMART" id="SM00086">
    <property type="entry name" value="PAC"/>
    <property type="match status" value="5"/>
</dbReference>
<dbReference type="Pfam" id="PF00989">
    <property type="entry name" value="PAS"/>
    <property type="match status" value="1"/>
</dbReference>
<dbReference type="SMART" id="SM00388">
    <property type="entry name" value="HisKA"/>
    <property type="match status" value="1"/>
</dbReference>